<accession>A0ABV9PTU0</accession>
<proteinExistence type="predicted"/>
<dbReference type="Proteomes" id="UP001595836">
    <property type="component" value="Unassembled WGS sequence"/>
</dbReference>
<dbReference type="RefSeq" id="WP_344989429.1">
    <property type="nucleotide sequence ID" value="NZ_BAABCD010000008.1"/>
</dbReference>
<keyword evidence="1" id="KW-0472">Membrane</keyword>
<keyword evidence="1" id="KW-1133">Transmembrane helix</keyword>
<keyword evidence="1" id="KW-0812">Transmembrane</keyword>
<evidence type="ECO:0000313" key="3">
    <source>
        <dbReference type="Proteomes" id="UP001595836"/>
    </source>
</evidence>
<organism evidence="2 3">
    <name type="scientific">Dietzia aurantiaca</name>
    <dbReference type="NCBI Taxonomy" id="983873"/>
    <lineage>
        <taxon>Bacteria</taxon>
        <taxon>Bacillati</taxon>
        <taxon>Actinomycetota</taxon>
        <taxon>Actinomycetes</taxon>
        <taxon>Mycobacteriales</taxon>
        <taxon>Dietziaceae</taxon>
        <taxon>Dietzia</taxon>
    </lineage>
</organism>
<gene>
    <name evidence="2" type="ORF">ACFO7U_10580</name>
</gene>
<name>A0ABV9PTU0_9ACTN</name>
<reference evidence="3" key="1">
    <citation type="journal article" date="2019" name="Int. J. Syst. Evol. Microbiol.">
        <title>The Global Catalogue of Microorganisms (GCM) 10K type strain sequencing project: providing services to taxonomists for standard genome sequencing and annotation.</title>
        <authorList>
            <consortium name="The Broad Institute Genomics Platform"/>
            <consortium name="The Broad Institute Genome Sequencing Center for Infectious Disease"/>
            <person name="Wu L."/>
            <person name="Ma J."/>
        </authorList>
    </citation>
    <scope>NUCLEOTIDE SEQUENCE [LARGE SCALE GENOMIC DNA]</scope>
    <source>
        <strain evidence="3">JCM 11882</strain>
    </source>
</reference>
<evidence type="ECO:0008006" key="4">
    <source>
        <dbReference type="Google" id="ProtNLM"/>
    </source>
</evidence>
<feature type="transmembrane region" description="Helical" evidence="1">
    <location>
        <begin position="37"/>
        <end position="60"/>
    </location>
</feature>
<comment type="caution">
    <text evidence="2">The sequence shown here is derived from an EMBL/GenBank/DDBJ whole genome shotgun (WGS) entry which is preliminary data.</text>
</comment>
<evidence type="ECO:0000256" key="1">
    <source>
        <dbReference type="SAM" id="Phobius"/>
    </source>
</evidence>
<sequence>MKSETPEAYHVWLRVVDRQSKTDANLRELPYRMPYKVARLGQICGLVAVLALFALAGYIASLGAPGWAFGTGLTGVIGLAAVFNGGRAREGGA</sequence>
<evidence type="ECO:0000313" key="2">
    <source>
        <dbReference type="EMBL" id="MFC4755223.1"/>
    </source>
</evidence>
<protein>
    <recommendedName>
        <fullName evidence="4">DUF3040 domain-containing protein</fullName>
    </recommendedName>
</protein>
<keyword evidence="3" id="KW-1185">Reference proteome</keyword>
<feature type="transmembrane region" description="Helical" evidence="1">
    <location>
        <begin position="66"/>
        <end position="86"/>
    </location>
</feature>
<dbReference type="EMBL" id="JBHSHP010000023">
    <property type="protein sequence ID" value="MFC4755223.1"/>
    <property type="molecule type" value="Genomic_DNA"/>
</dbReference>